<sequence>MTFLWWLPAAPDAVTRADAEAAARRVLASLGLTAIDLGIHPRGDTVDRMGYVGWHTWLWAESPSDRQWGPVEARATDSGISVSLSARVAEVTWEMGNGDSLACQRGTAWSESRTQGGRNVASPDCGYVYAEDGRYTVTATSEWAVDWTAAGYTGTLPLTLSRSADVMVGELQSVAVGG</sequence>
<dbReference type="AlphaFoldDB" id="A0A1C0AHH9"/>
<organism evidence="1 2">
    <name type="scientific">Tessaracoccus lapidicaptus</name>
    <dbReference type="NCBI Taxonomy" id="1427523"/>
    <lineage>
        <taxon>Bacteria</taxon>
        <taxon>Bacillati</taxon>
        <taxon>Actinomycetota</taxon>
        <taxon>Actinomycetes</taxon>
        <taxon>Propionibacteriales</taxon>
        <taxon>Propionibacteriaceae</taxon>
        <taxon>Tessaracoccus</taxon>
    </lineage>
</organism>
<evidence type="ECO:0008006" key="3">
    <source>
        <dbReference type="Google" id="ProtNLM"/>
    </source>
</evidence>
<protein>
    <recommendedName>
        <fullName evidence="3">PKD domain-containing protein</fullName>
    </recommendedName>
</protein>
<name>A0A1C0AHH9_9ACTN</name>
<proteinExistence type="predicted"/>
<reference evidence="2" key="1">
    <citation type="submission" date="2016-07" db="EMBL/GenBank/DDBJ databases">
        <authorList>
            <person name="Florea S."/>
            <person name="Webb J.S."/>
            <person name="Jaromczyk J."/>
            <person name="Schardl C.L."/>
        </authorList>
    </citation>
    <scope>NUCLEOTIDE SEQUENCE [LARGE SCALE GENOMIC DNA]</scope>
    <source>
        <strain evidence="2">IPBSL-7</strain>
    </source>
</reference>
<evidence type="ECO:0000313" key="1">
    <source>
        <dbReference type="EMBL" id="OCL31468.1"/>
    </source>
</evidence>
<dbReference type="RefSeq" id="WP_068752704.1">
    <property type="nucleotide sequence ID" value="NZ_MBQD01000026.1"/>
</dbReference>
<evidence type="ECO:0000313" key="2">
    <source>
        <dbReference type="Proteomes" id="UP000093501"/>
    </source>
</evidence>
<comment type="caution">
    <text evidence="1">The sequence shown here is derived from an EMBL/GenBank/DDBJ whole genome shotgun (WGS) entry which is preliminary data.</text>
</comment>
<dbReference type="EMBL" id="MBQD01000026">
    <property type="protein sequence ID" value="OCL31468.1"/>
    <property type="molecule type" value="Genomic_DNA"/>
</dbReference>
<gene>
    <name evidence="1" type="ORF">BCR15_09935</name>
</gene>
<keyword evidence="2" id="KW-1185">Reference proteome</keyword>
<dbReference type="Proteomes" id="UP000093501">
    <property type="component" value="Unassembled WGS sequence"/>
</dbReference>
<accession>A0A1C0AHH9</accession>